<reference evidence="2" key="1">
    <citation type="journal article" date="2019" name="Int. J. Syst. Evol. Microbiol.">
        <title>The Global Catalogue of Microorganisms (GCM) 10K type strain sequencing project: providing services to taxonomists for standard genome sequencing and annotation.</title>
        <authorList>
            <consortium name="The Broad Institute Genomics Platform"/>
            <consortium name="The Broad Institute Genome Sequencing Center for Infectious Disease"/>
            <person name="Wu L."/>
            <person name="Ma J."/>
        </authorList>
    </citation>
    <scope>NUCLEOTIDE SEQUENCE [LARGE SCALE GENOMIC DNA]</scope>
    <source>
        <strain evidence="2">CCUG 62114</strain>
    </source>
</reference>
<dbReference type="InterPro" id="IPR036388">
    <property type="entry name" value="WH-like_DNA-bd_sf"/>
</dbReference>
<organism evidence="1 2">
    <name type="scientific">Pseudofulvibacter geojedonensis</name>
    <dbReference type="NCBI Taxonomy" id="1123758"/>
    <lineage>
        <taxon>Bacteria</taxon>
        <taxon>Pseudomonadati</taxon>
        <taxon>Bacteroidota</taxon>
        <taxon>Flavobacteriia</taxon>
        <taxon>Flavobacteriales</taxon>
        <taxon>Flavobacteriaceae</taxon>
        <taxon>Pseudofulvibacter</taxon>
    </lineage>
</organism>
<dbReference type="RefSeq" id="WP_377713811.1">
    <property type="nucleotide sequence ID" value="NZ_JBHTJM010000005.1"/>
</dbReference>
<accession>A0ABW3I0F6</accession>
<dbReference type="Proteomes" id="UP001596997">
    <property type="component" value="Unassembled WGS sequence"/>
</dbReference>
<dbReference type="Pfam" id="PF01475">
    <property type="entry name" value="FUR"/>
    <property type="match status" value="1"/>
</dbReference>
<evidence type="ECO:0000313" key="2">
    <source>
        <dbReference type="Proteomes" id="UP001596997"/>
    </source>
</evidence>
<keyword evidence="2" id="KW-1185">Reference proteome</keyword>
<dbReference type="SUPFAM" id="SSF46785">
    <property type="entry name" value="Winged helix' DNA-binding domain"/>
    <property type="match status" value="1"/>
</dbReference>
<proteinExistence type="predicted"/>
<protein>
    <submittedName>
        <fullName evidence="1">Fur family transcriptional regulator</fullName>
    </submittedName>
</protein>
<dbReference type="EMBL" id="JBHTJM010000005">
    <property type="protein sequence ID" value="MFD0963273.1"/>
    <property type="molecule type" value="Genomic_DNA"/>
</dbReference>
<comment type="caution">
    <text evidence="1">The sequence shown here is derived from an EMBL/GenBank/DDBJ whole genome shotgun (WGS) entry which is preliminary data.</text>
</comment>
<dbReference type="Gene3D" id="1.10.10.10">
    <property type="entry name" value="Winged helix-like DNA-binding domain superfamily/Winged helix DNA-binding domain"/>
    <property type="match status" value="1"/>
</dbReference>
<name>A0ABW3I0F6_9FLAO</name>
<dbReference type="InterPro" id="IPR036390">
    <property type="entry name" value="WH_DNA-bd_sf"/>
</dbReference>
<evidence type="ECO:0000313" key="1">
    <source>
        <dbReference type="EMBL" id="MFD0963273.1"/>
    </source>
</evidence>
<gene>
    <name evidence="1" type="ORF">ACFQ1O_04535</name>
</gene>
<dbReference type="InterPro" id="IPR002481">
    <property type="entry name" value="FUR"/>
</dbReference>
<sequence>MGVIRKTKSVQTLLTIFENNSQAISVVNLINQLSEEMNKTTIYRILDRLENDGVVHSFLGKEGLKWYAKCHGCSSANHIDLHPHFQCQECGKVECVSMNVSIPTIPNKKINSSQLLLVGMCENCG</sequence>